<reference evidence="1" key="1">
    <citation type="submission" date="2014-11" db="EMBL/GenBank/DDBJ databases">
        <authorList>
            <person name="Amaro Gonzalez C."/>
        </authorList>
    </citation>
    <scope>NUCLEOTIDE SEQUENCE</scope>
</reference>
<proteinExistence type="predicted"/>
<dbReference type="AlphaFoldDB" id="A0A0E9WHU0"/>
<dbReference type="EMBL" id="GBXM01019422">
    <property type="protein sequence ID" value="JAH89155.1"/>
    <property type="molecule type" value="Transcribed_RNA"/>
</dbReference>
<reference evidence="1" key="2">
    <citation type="journal article" date="2015" name="Fish Shellfish Immunol.">
        <title>Early steps in the European eel (Anguilla anguilla)-Vibrio vulnificus interaction in the gills: Role of the RtxA13 toxin.</title>
        <authorList>
            <person name="Callol A."/>
            <person name="Pajuelo D."/>
            <person name="Ebbesson L."/>
            <person name="Teles M."/>
            <person name="MacKenzie S."/>
            <person name="Amaro C."/>
        </authorList>
    </citation>
    <scope>NUCLEOTIDE SEQUENCE</scope>
</reference>
<name>A0A0E9WHU0_ANGAN</name>
<evidence type="ECO:0000313" key="1">
    <source>
        <dbReference type="EMBL" id="JAH89155.1"/>
    </source>
</evidence>
<organism evidence="1">
    <name type="scientific">Anguilla anguilla</name>
    <name type="common">European freshwater eel</name>
    <name type="synonym">Muraena anguilla</name>
    <dbReference type="NCBI Taxonomy" id="7936"/>
    <lineage>
        <taxon>Eukaryota</taxon>
        <taxon>Metazoa</taxon>
        <taxon>Chordata</taxon>
        <taxon>Craniata</taxon>
        <taxon>Vertebrata</taxon>
        <taxon>Euteleostomi</taxon>
        <taxon>Actinopterygii</taxon>
        <taxon>Neopterygii</taxon>
        <taxon>Teleostei</taxon>
        <taxon>Anguilliformes</taxon>
        <taxon>Anguillidae</taxon>
        <taxon>Anguilla</taxon>
    </lineage>
</organism>
<accession>A0A0E9WHU0</accession>
<sequence length="52" mass="5657">MAISPPGYNAWVEDLVSAYVSQQINVVAQMCISRVCVSRTVLLSNKKNLGSD</sequence>
<protein>
    <submittedName>
        <fullName evidence="1">Uncharacterized protein</fullName>
    </submittedName>
</protein>